<reference evidence="2 3" key="1">
    <citation type="submission" date="2019-12" db="EMBL/GenBank/DDBJ databases">
        <authorList>
            <person name="Floudas D."/>
            <person name="Bentzer J."/>
            <person name="Ahren D."/>
            <person name="Johansson T."/>
            <person name="Persson P."/>
            <person name="Tunlid A."/>
        </authorList>
    </citation>
    <scope>NUCLEOTIDE SEQUENCE [LARGE SCALE GENOMIC DNA]</scope>
    <source>
        <strain evidence="2 3">CBS 102.39</strain>
    </source>
</reference>
<feature type="region of interest" description="Disordered" evidence="1">
    <location>
        <begin position="309"/>
        <end position="392"/>
    </location>
</feature>
<dbReference type="EMBL" id="JAACJL010000057">
    <property type="protein sequence ID" value="KAF4611910.1"/>
    <property type="molecule type" value="Genomic_DNA"/>
</dbReference>
<feature type="region of interest" description="Disordered" evidence="1">
    <location>
        <begin position="148"/>
        <end position="207"/>
    </location>
</feature>
<comment type="caution">
    <text evidence="2">The sequence shown here is derived from an EMBL/GenBank/DDBJ whole genome shotgun (WGS) entry which is preliminary data.</text>
</comment>
<protein>
    <submittedName>
        <fullName evidence="2">Uncharacterized protein</fullName>
    </submittedName>
</protein>
<proteinExistence type="predicted"/>
<feature type="region of interest" description="Disordered" evidence="1">
    <location>
        <begin position="409"/>
        <end position="432"/>
    </location>
</feature>
<sequence>MIIDSKVILDPPPYLRSPSSAPGSPFPNGSRPPATLSSLPAHILLQIIHHTFPPLPSANSPSGSSIYTPAPPMFSQIEYQLSQPSIPERQRKTLLWLSTHLRLVSRSLYTACMHVLRSTYLPAYQAMVKPPYTSDPFPMGLPITSVSSTSEGSRAMSGARGGAVGPPAYSPTIASPLSPSSASSIRSGASRNHHHHHSEPHSPLITPHRETPILDRFILLKVRQDVFLDDTELHTDRADAFRDIFDVAQPKSRLEDLVRVFGIRAGVVSVPGWMNAKEVGEEYVDGPDADVEAAYEDVDFVRPAPTTTNWAKGTVNFGGDSPGSSRNSSSSDLPLRSPQSAARRTSFASTAAASSPASTAASSSANAADSESSSSGHSISEKGKGKEKEKSTPLRSLFFRSSLFGIGKHKKSASLPSPTPLSPSIQSYSPTPSLTSLDRAQLHIRTQTQAPAQREKEITPLPFSSLSISFSPRRVGLVYNRTKTIVEVPRTRGPNGQMESLEFLARAVVRELKETLEGGLR</sequence>
<evidence type="ECO:0000313" key="3">
    <source>
        <dbReference type="Proteomes" id="UP000521872"/>
    </source>
</evidence>
<evidence type="ECO:0000256" key="1">
    <source>
        <dbReference type="SAM" id="MobiDB-lite"/>
    </source>
</evidence>
<feature type="compositionally biased region" description="Basic and acidic residues" evidence="1">
    <location>
        <begin position="379"/>
        <end position="392"/>
    </location>
</feature>
<feature type="compositionally biased region" description="Low complexity" evidence="1">
    <location>
        <begin position="322"/>
        <end position="378"/>
    </location>
</feature>
<feature type="compositionally biased region" description="Low complexity" evidence="1">
    <location>
        <begin position="170"/>
        <end position="190"/>
    </location>
</feature>
<gene>
    <name evidence="2" type="ORF">D9613_004017</name>
</gene>
<organism evidence="2 3">
    <name type="scientific">Agrocybe pediades</name>
    <dbReference type="NCBI Taxonomy" id="84607"/>
    <lineage>
        <taxon>Eukaryota</taxon>
        <taxon>Fungi</taxon>
        <taxon>Dikarya</taxon>
        <taxon>Basidiomycota</taxon>
        <taxon>Agaricomycotina</taxon>
        <taxon>Agaricomycetes</taxon>
        <taxon>Agaricomycetidae</taxon>
        <taxon>Agaricales</taxon>
        <taxon>Agaricineae</taxon>
        <taxon>Strophariaceae</taxon>
        <taxon>Agrocybe</taxon>
    </lineage>
</organism>
<keyword evidence="3" id="KW-1185">Reference proteome</keyword>
<dbReference type="Proteomes" id="UP000521872">
    <property type="component" value="Unassembled WGS sequence"/>
</dbReference>
<dbReference type="AlphaFoldDB" id="A0A8H4VL14"/>
<feature type="region of interest" description="Disordered" evidence="1">
    <location>
        <begin position="9"/>
        <end position="32"/>
    </location>
</feature>
<accession>A0A8H4VL14</accession>
<evidence type="ECO:0000313" key="2">
    <source>
        <dbReference type="EMBL" id="KAF4611910.1"/>
    </source>
</evidence>
<name>A0A8H4VL14_9AGAR</name>